<organism evidence="1 2">
    <name type="scientific">Coniochaeta ligniaria NRRL 30616</name>
    <dbReference type="NCBI Taxonomy" id="1408157"/>
    <lineage>
        <taxon>Eukaryota</taxon>
        <taxon>Fungi</taxon>
        <taxon>Dikarya</taxon>
        <taxon>Ascomycota</taxon>
        <taxon>Pezizomycotina</taxon>
        <taxon>Sordariomycetes</taxon>
        <taxon>Sordariomycetidae</taxon>
        <taxon>Coniochaetales</taxon>
        <taxon>Coniochaetaceae</taxon>
        <taxon>Coniochaeta</taxon>
    </lineage>
</organism>
<dbReference type="AlphaFoldDB" id="A0A1J7J8Q1"/>
<dbReference type="Proteomes" id="UP000182658">
    <property type="component" value="Unassembled WGS sequence"/>
</dbReference>
<dbReference type="PANTHER" id="PTHR34587:SF1">
    <property type="entry name" value="CIRCUMSPOROZOITE PROTEIN"/>
    <property type="match status" value="1"/>
</dbReference>
<name>A0A1J7J8Q1_9PEZI</name>
<evidence type="ECO:0000313" key="1">
    <source>
        <dbReference type="EMBL" id="OIW25548.1"/>
    </source>
</evidence>
<dbReference type="PANTHER" id="PTHR34587">
    <property type="entry name" value="VWFA DOMAIN-CONTAINING PROTEIN"/>
    <property type="match status" value="1"/>
</dbReference>
<sequence>MKYQAILAFTAIGMAAAGPLPQRVKAREVPQEHSHNIFLDLVRTSLNLNNPKKIQDPVFGLLGNAAAAAGAGAVTNLDCLQQETADQAFTNAKAAGDIPGMAGALLYRAIERNTGKVGLASVLCTETAVNPEIAALSQHQDPASTNAASINKGIALTLAKQLAAIGADPLLALESGTFAPGDLNDATAKGNTCDTADDEPGCILSQNLLVLDASEAEISSAVAGITPTKFTGTLGGPAPPVESSTGSRPFSVNGNTFVNIGAAIQRSCDIQHNACANAANSGALAGGVGQCETQQSACVAANTAAKTKRAVDFGTCGSPTILFEAGLDGRNTEAFIAEDQTSYNHGSALNIAVIAGFICQRLDDSCKAAADVVASCTSASAAAVATTQNQAAADVFNSILGVGSGAGVAATTTAAAAVATAAASTTASSVVMTITQCA</sequence>
<evidence type="ECO:0000313" key="2">
    <source>
        <dbReference type="Proteomes" id="UP000182658"/>
    </source>
</evidence>
<reference evidence="1 2" key="1">
    <citation type="submission" date="2016-10" db="EMBL/GenBank/DDBJ databases">
        <title>Draft genome sequence of Coniochaeta ligniaria NRRL30616, a lignocellulolytic fungus for bioabatement of inhibitors in plant biomass hydrolysates.</title>
        <authorList>
            <consortium name="DOE Joint Genome Institute"/>
            <person name="Jimenez D.J."/>
            <person name="Hector R.E."/>
            <person name="Riley R."/>
            <person name="Sun H."/>
            <person name="Grigoriev I.V."/>
            <person name="Van Elsas J.D."/>
            <person name="Nichols N.N."/>
        </authorList>
    </citation>
    <scope>NUCLEOTIDE SEQUENCE [LARGE SCALE GENOMIC DNA]</scope>
    <source>
        <strain evidence="1 2">NRRL 30616</strain>
    </source>
</reference>
<proteinExistence type="predicted"/>
<keyword evidence="2" id="KW-1185">Reference proteome</keyword>
<dbReference type="EMBL" id="KV875101">
    <property type="protein sequence ID" value="OIW25548.1"/>
    <property type="molecule type" value="Genomic_DNA"/>
</dbReference>
<dbReference type="STRING" id="1408157.A0A1J7J8Q1"/>
<protein>
    <submittedName>
        <fullName evidence="1">Uncharacterized protein</fullName>
    </submittedName>
</protein>
<dbReference type="OrthoDB" id="2153847at2759"/>
<dbReference type="InParanoid" id="A0A1J7J8Q1"/>
<gene>
    <name evidence="1" type="ORF">CONLIGDRAFT_602066</name>
</gene>
<dbReference type="InterPro" id="IPR053216">
    <property type="entry name" value="Appressorial_penetr-assoc"/>
</dbReference>
<accession>A0A1J7J8Q1</accession>